<dbReference type="Pfam" id="PF13568">
    <property type="entry name" value="OMP_b-brl_2"/>
    <property type="match status" value="1"/>
</dbReference>
<feature type="region of interest" description="Disordered" evidence="1">
    <location>
        <begin position="160"/>
        <end position="196"/>
    </location>
</feature>
<dbReference type="OrthoDB" id="891525at2"/>
<feature type="domain" description="Outer membrane protein beta-barrel" evidence="3">
    <location>
        <begin position="256"/>
        <end position="382"/>
    </location>
</feature>
<evidence type="ECO:0000256" key="2">
    <source>
        <dbReference type="SAM" id="SignalP"/>
    </source>
</evidence>
<comment type="caution">
    <text evidence="4">The sequence shown here is derived from an EMBL/GenBank/DDBJ whole genome shotgun (WGS) entry which is preliminary data.</text>
</comment>
<feature type="compositionally biased region" description="Basic and acidic residues" evidence="1">
    <location>
        <begin position="180"/>
        <end position="196"/>
    </location>
</feature>
<evidence type="ECO:0000313" key="5">
    <source>
        <dbReference type="Proteomes" id="UP000197277"/>
    </source>
</evidence>
<feature type="signal peptide" evidence="2">
    <location>
        <begin position="1"/>
        <end position="21"/>
    </location>
</feature>
<dbReference type="Proteomes" id="UP000197277">
    <property type="component" value="Unassembled WGS sequence"/>
</dbReference>
<proteinExistence type="predicted"/>
<gene>
    <name evidence="4" type="ORF">CDA63_06120</name>
</gene>
<dbReference type="InterPro" id="IPR025665">
    <property type="entry name" value="Beta-barrel_OMP_2"/>
</dbReference>
<evidence type="ECO:0000313" key="4">
    <source>
        <dbReference type="EMBL" id="OWP64038.1"/>
    </source>
</evidence>
<evidence type="ECO:0000259" key="3">
    <source>
        <dbReference type="Pfam" id="PF13568"/>
    </source>
</evidence>
<reference evidence="4 5" key="1">
    <citation type="submission" date="2017-06" db="EMBL/GenBank/DDBJ databases">
        <title>Hymenobacter amundsenii sp. nov. isolated from regoliths in Antarctica.</title>
        <authorList>
            <person name="Sedlacek I."/>
            <person name="Kralova S."/>
            <person name="Pantucek R."/>
            <person name="Svec P."/>
            <person name="Holochova P."/>
            <person name="Stankova E."/>
            <person name="Vrbovska V."/>
            <person name="Busse H.-J."/>
        </authorList>
    </citation>
    <scope>NUCLEOTIDE SEQUENCE [LARGE SCALE GENOMIC DNA]</scope>
    <source>
        <strain evidence="4 5">CCM 8682</strain>
    </source>
</reference>
<name>A0A246FMS1_9BACT</name>
<keyword evidence="5" id="KW-1185">Reference proteome</keyword>
<protein>
    <recommendedName>
        <fullName evidence="3">Outer membrane protein beta-barrel domain-containing protein</fullName>
    </recommendedName>
</protein>
<feature type="chain" id="PRO_5012196533" description="Outer membrane protein beta-barrel domain-containing protein" evidence="2">
    <location>
        <begin position="22"/>
        <end position="405"/>
    </location>
</feature>
<feature type="region of interest" description="Disordered" evidence="1">
    <location>
        <begin position="24"/>
        <end position="44"/>
    </location>
</feature>
<keyword evidence="2" id="KW-0732">Signal</keyword>
<accession>A0A246FMS1</accession>
<sequence>MKPSSLFPALLILGLATASLAGPRPATAPAAAAPTLRPTAAPRPANDDTILVRLPNQATMTLYVKNKAQLRELRNYKLDSLIVLLDTYITQAEKASQNSTSEQVTMEFYPAKDQPGKQVPEQIRITMHNEPGKPADRTAKSGDHVDVTLGRVFGVSVEENADGSGSDRVSVRVGTSAKSDSVRTAERKAKQEERANRAVHSNFDIDLGLNALTNKQRDLNGNTLDLRPVASRYISLNWHYDIRLGRVGSPLLLRTGPELAFNNYMLDNNFQFVVNPDGVTVLQKPAEVGRSLEKSKLSVSSINLPLMPMLSFQDKKGHDSFRIGAGGFVGYRLGSHTKLKYEENGSTKKDKDRGNYNLEDFQYGVQGTIGIRSIDLFAKYNLNNTFKDNRGPQAQTISFGLSILQ</sequence>
<dbReference type="EMBL" id="NIRR01000006">
    <property type="protein sequence ID" value="OWP64038.1"/>
    <property type="molecule type" value="Genomic_DNA"/>
</dbReference>
<evidence type="ECO:0000256" key="1">
    <source>
        <dbReference type="SAM" id="MobiDB-lite"/>
    </source>
</evidence>
<dbReference type="AlphaFoldDB" id="A0A246FMS1"/>
<organism evidence="4 5">
    <name type="scientific">Hymenobacter amundsenii</name>
    <dbReference type="NCBI Taxonomy" id="2006685"/>
    <lineage>
        <taxon>Bacteria</taxon>
        <taxon>Pseudomonadati</taxon>
        <taxon>Bacteroidota</taxon>
        <taxon>Cytophagia</taxon>
        <taxon>Cytophagales</taxon>
        <taxon>Hymenobacteraceae</taxon>
        <taxon>Hymenobacter</taxon>
    </lineage>
</organism>
<dbReference type="RefSeq" id="WP_088463569.1">
    <property type="nucleotide sequence ID" value="NZ_NIRR01000006.1"/>
</dbReference>